<protein>
    <submittedName>
        <fullName evidence="1">Uncharacterized protein</fullName>
    </submittedName>
</protein>
<dbReference type="Proteomes" id="UP001202117">
    <property type="component" value="Unassembled WGS sequence"/>
</dbReference>
<keyword evidence="2" id="KW-1185">Reference proteome</keyword>
<dbReference type="EMBL" id="JAKVPY010000017">
    <property type="protein sequence ID" value="MCH4564308.1"/>
    <property type="molecule type" value="Genomic_DNA"/>
</dbReference>
<proteinExistence type="predicted"/>
<dbReference type="RefSeq" id="WP_146218741.1">
    <property type="nucleotide sequence ID" value="NZ_JAKVPY010000017.1"/>
</dbReference>
<accession>A0ABS9RWT5</accession>
<comment type="caution">
    <text evidence="1">The sequence shown here is derived from an EMBL/GenBank/DDBJ whole genome shotgun (WGS) entry which is preliminary data.</text>
</comment>
<gene>
    <name evidence="1" type="ORF">MKP05_14440</name>
</gene>
<evidence type="ECO:0000313" key="1">
    <source>
        <dbReference type="EMBL" id="MCH4564308.1"/>
    </source>
</evidence>
<evidence type="ECO:0000313" key="2">
    <source>
        <dbReference type="Proteomes" id="UP001202117"/>
    </source>
</evidence>
<reference evidence="1 2" key="1">
    <citation type="submission" date="2022-02" db="EMBL/GenBank/DDBJ databases">
        <title>Halomonas fukangensis sp. nov., a halophilic bacterium isolated from a bulk soil of Kalidium foliatum at Fukang.</title>
        <authorList>
            <person name="Huang Y."/>
        </authorList>
    </citation>
    <scope>NUCLEOTIDE SEQUENCE [LARGE SCALE GENOMIC DNA]</scope>
    <source>
        <strain evidence="1 2">EGI 63088</strain>
    </source>
</reference>
<sequence>MPSWLDYCFEYEVVALRSVNKDNNTACLKFSLVTVVRIQGDAPSRKRTSSTDAAILLDGGGQMASPFCFLRATLPRHP</sequence>
<organism evidence="1 2">
    <name type="scientific">Halomonas flagellata</name>
    <dbReference type="NCBI Taxonomy" id="2920385"/>
    <lineage>
        <taxon>Bacteria</taxon>
        <taxon>Pseudomonadati</taxon>
        <taxon>Pseudomonadota</taxon>
        <taxon>Gammaproteobacteria</taxon>
        <taxon>Oceanospirillales</taxon>
        <taxon>Halomonadaceae</taxon>
        <taxon>Halomonas</taxon>
    </lineage>
</organism>
<name>A0ABS9RWT5_9GAMM</name>